<feature type="transmembrane region" description="Helical" evidence="1">
    <location>
        <begin position="51"/>
        <end position="70"/>
    </location>
</feature>
<reference evidence="2 3" key="1">
    <citation type="submission" date="2018-05" db="EMBL/GenBank/DDBJ databases">
        <title>Coraliomargarita sinensis sp. nov., isolated from a marine solar saltern.</title>
        <authorList>
            <person name="Zhou L.Y."/>
        </authorList>
    </citation>
    <scope>NUCLEOTIDE SEQUENCE [LARGE SCALE GENOMIC DNA]</scope>
    <source>
        <strain evidence="2 3">WN38</strain>
    </source>
</reference>
<keyword evidence="1" id="KW-0812">Transmembrane</keyword>
<dbReference type="RefSeq" id="WP_110131026.1">
    <property type="nucleotide sequence ID" value="NZ_QHJQ01000005.1"/>
</dbReference>
<dbReference type="EMBL" id="QHJQ01000005">
    <property type="protein sequence ID" value="PXA04079.1"/>
    <property type="molecule type" value="Genomic_DNA"/>
</dbReference>
<keyword evidence="1" id="KW-0472">Membrane</keyword>
<protein>
    <submittedName>
        <fullName evidence="2">Uncharacterized protein</fullName>
    </submittedName>
</protein>
<feature type="transmembrane region" description="Helical" evidence="1">
    <location>
        <begin position="254"/>
        <end position="270"/>
    </location>
</feature>
<keyword evidence="1" id="KW-1133">Transmembrane helix</keyword>
<evidence type="ECO:0000313" key="3">
    <source>
        <dbReference type="Proteomes" id="UP000247099"/>
    </source>
</evidence>
<feature type="transmembrane region" description="Helical" evidence="1">
    <location>
        <begin position="333"/>
        <end position="356"/>
    </location>
</feature>
<feature type="transmembrane region" description="Helical" evidence="1">
    <location>
        <begin position="119"/>
        <end position="135"/>
    </location>
</feature>
<sequence length="366" mass="42254">MKSQMLMRAAMTLGLTLLLPLVGALLAGDSVMSYLEIPPEGQKRNYPDFQWAAFIGIWLLFFGLLGVWLVRAKPAHDVNQPKAGRAFPRWGWIGVTLVALFWILAWMPTSVEWLRRYSFPPLWMGFIITINALLHQRTGRCPLARETGFFLALFPASAAFWWLFEYLNRFVDNWIYLDAGDIGSTEYLVHASLCFATVLPAVYSVRLWLGSFPRLQSRFLAGPELKMRAPYLSGSIGLAFFAFSLTAIGFAPELFFPFLWVGPLGIWICLELMTDHRLPWPEISHGDWREFCFWALAALLCGFFWELWNFYAMPKWEYQIPFFEAFYLFEMPISGYLGYLLFGLECGITVFCLKIITRRQRLSSIE</sequence>
<feature type="transmembrane region" description="Helical" evidence="1">
    <location>
        <begin position="90"/>
        <end position="107"/>
    </location>
</feature>
<feature type="transmembrane region" description="Helical" evidence="1">
    <location>
        <begin position="187"/>
        <end position="209"/>
    </location>
</feature>
<dbReference type="AlphaFoldDB" id="A0A317ZJW0"/>
<dbReference type="Proteomes" id="UP000247099">
    <property type="component" value="Unassembled WGS sequence"/>
</dbReference>
<organism evidence="2 3">
    <name type="scientific">Coraliomargarita sinensis</name>
    <dbReference type="NCBI Taxonomy" id="2174842"/>
    <lineage>
        <taxon>Bacteria</taxon>
        <taxon>Pseudomonadati</taxon>
        <taxon>Verrucomicrobiota</taxon>
        <taxon>Opitutia</taxon>
        <taxon>Puniceicoccales</taxon>
        <taxon>Coraliomargaritaceae</taxon>
        <taxon>Coraliomargarita</taxon>
    </lineage>
</organism>
<feature type="transmembrane region" description="Helical" evidence="1">
    <location>
        <begin position="147"/>
        <end position="167"/>
    </location>
</feature>
<feature type="transmembrane region" description="Helical" evidence="1">
    <location>
        <begin position="291"/>
        <end position="313"/>
    </location>
</feature>
<dbReference type="OrthoDB" id="9769532at2"/>
<dbReference type="InParanoid" id="A0A317ZJW0"/>
<proteinExistence type="predicted"/>
<name>A0A317ZJW0_9BACT</name>
<gene>
    <name evidence="2" type="ORF">DDZ13_08555</name>
</gene>
<keyword evidence="3" id="KW-1185">Reference proteome</keyword>
<accession>A0A317ZJW0</accession>
<comment type="caution">
    <text evidence="2">The sequence shown here is derived from an EMBL/GenBank/DDBJ whole genome shotgun (WGS) entry which is preliminary data.</text>
</comment>
<evidence type="ECO:0000313" key="2">
    <source>
        <dbReference type="EMBL" id="PXA04079.1"/>
    </source>
</evidence>
<evidence type="ECO:0000256" key="1">
    <source>
        <dbReference type="SAM" id="Phobius"/>
    </source>
</evidence>
<feature type="transmembrane region" description="Helical" evidence="1">
    <location>
        <begin position="229"/>
        <end position="248"/>
    </location>
</feature>